<organism evidence="1 2">
    <name type="scientific">Anthostomella pinea</name>
    <dbReference type="NCBI Taxonomy" id="933095"/>
    <lineage>
        <taxon>Eukaryota</taxon>
        <taxon>Fungi</taxon>
        <taxon>Dikarya</taxon>
        <taxon>Ascomycota</taxon>
        <taxon>Pezizomycotina</taxon>
        <taxon>Sordariomycetes</taxon>
        <taxon>Xylariomycetidae</taxon>
        <taxon>Xylariales</taxon>
        <taxon>Xylariaceae</taxon>
        <taxon>Anthostomella</taxon>
    </lineage>
</organism>
<dbReference type="AlphaFoldDB" id="A0AAI8YDN6"/>
<protein>
    <submittedName>
        <fullName evidence="1">Uu.00g037780.m01.CDS01</fullName>
    </submittedName>
</protein>
<reference evidence="1" key="1">
    <citation type="submission" date="2023-10" db="EMBL/GenBank/DDBJ databases">
        <authorList>
            <person name="Hackl T."/>
        </authorList>
    </citation>
    <scope>NUCLEOTIDE SEQUENCE</scope>
</reference>
<accession>A0AAI8YDN6</accession>
<name>A0AAI8YDN6_9PEZI</name>
<comment type="caution">
    <text evidence="1">The sequence shown here is derived from an EMBL/GenBank/DDBJ whole genome shotgun (WGS) entry which is preliminary data.</text>
</comment>
<gene>
    <name evidence="1" type="ORF">KHLLAP_LOCUS1393</name>
</gene>
<keyword evidence="2" id="KW-1185">Reference proteome</keyword>
<sequence length="93" mass="11300">MKSVYFDRVKDKEINDAVKKAYKKVNGKDLPENEKGEFEIDKKDDKDAFEIIYDTRKGMRKMLEQYMPDRSIYKYRVTTFEDPERNIILEIFF</sequence>
<proteinExistence type="predicted"/>
<dbReference type="Proteomes" id="UP001295740">
    <property type="component" value="Unassembled WGS sequence"/>
</dbReference>
<evidence type="ECO:0000313" key="1">
    <source>
        <dbReference type="EMBL" id="CAJ2500925.1"/>
    </source>
</evidence>
<dbReference type="EMBL" id="CAUWAG010000003">
    <property type="protein sequence ID" value="CAJ2500925.1"/>
    <property type="molecule type" value="Genomic_DNA"/>
</dbReference>
<evidence type="ECO:0000313" key="2">
    <source>
        <dbReference type="Proteomes" id="UP001295740"/>
    </source>
</evidence>